<reference evidence="5" key="1">
    <citation type="submission" date="2021-01" db="EMBL/GenBank/DDBJ databases">
        <authorList>
            <person name="Corre E."/>
            <person name="Pelletier E."/>
            <person name="Niang G."/>
            <person name="Scheremetjew M."/>
            <person name="Finn R."/>
            <person name="Kale V."/>
            <person name="Holt S."/>
            <person name="Cochrane G."/>
            <person name="Meng A."/>
            <person name="Brown T."/>
            <person name="Cohen L."/>
        </authorList>
    </citation>
    <scope>NUCLEOTIDE SEQUENCE</scope>
    <source>
        <strain evidence="5">NIES-2562</strain>
    </source>
</reference>
<dbReference type="Pfam" id="PF00439">
    <property type="entry name" value="Bromodomain"/>
    <property type="match status" value="1"/>
</dbReference>
<dbReference type="InterPro" id="IPR036427">
    <property type="entry name" value="Bromodomain-like_sf"/>
</dbReference>
<gene>
    <name evidence="5" type="ORF">PBIL07802_LOCUS33154</name>
</gene>
<evidence type="ECO:0000313" key="5">
    <source>
        <dbReference type="EMBL" id="CAE0270799.1"/>
    </source>
</evidence>
<dbReference type="CDD" id="cd04369">
    <property type="entry name" value="Bromodomain"/>
    <property type="match status" value="1"/>
</dbReference>
<dbReference type="SUPFAM" id="SSF47370">
    <property type="entry name" value="Bromodomain"/>
    <property type="match status" value="1"/>
</dbReference>
<dbReference type="EMBL" id="HBIB01050166">
    <property type="protein sequence ID" value="CAE0270799.1"/>
    <property type="molecule type" value="Transcribed_RNA"/>
</dbReference>
<organism evidence="5">
    <name type="scientific">Palpitomonas bilix</name>
    <dbReference type="NCBI Taxonomy" id="652834"/>
    <lineage>
        <taxon>Eukaryota</taxon>
        <taxon>Eukaryota incertae sedis</taxon>
    </lineage>
</organism>
<sequence length="455" mass="49520">MGRSSGKLLPHGLSAEQTEALRKDLVDLLQRAYYKRSPALCLCRDFLVDLVSGSNGAFDVFLAPIDSFLLPNFRSRVRRKMDLNLISRRLGDGEYDSSRSCFRDLLMVARNSYLYSQPSSKFHEAANLLKERLEALRERARHIGPGNGYEVNQTSSQATGQKTLNSFEDNGFLSTPAAEQAQGLFGVAEDKNLLSVQQFRFMPTVGIDDGSTFVRDTLRSLQPQQREVVPEKRQFHSGAFQVVEGNASKRAKLADGTAIAAPISAFQMIPASSAGGAGPFFQMHPSMGRVGPMPSYGVGFPGPSQGPFRPPMSHSQGSLNGNLQHMPTMHSAVSAASQQEDVDGPADANSAEAQGVADVMKRLLQTLKRLGKEGKLNSKERQTAKELALCKHEGLISCFQLYEEDCDEDDFIDSLKVLRATSSQNSETKRVGGVHALSDGSSESRRSVTAAAVKA</sequence>
<feature type="domain" description="Bromo" evidence="4">
    <location>
        <begin position="53"/>
        <end position="123"/>
    </location>
</feature>
<evidence type="ECO:0000256" key="2">
    <source>
        <dbReference type="PROSITE-ProRule" id="PRU00035"/>
    </source>
</evidence>
<dbReference type="PROSITE" id="PS50014">
    <property type="entry name" value="BROMODOMAIN_2"/>
    <property type="match status" value="1"/>
</dbReference>
<dbReference type="AlphaFoldDB" id="A0A7S3LXS9"/>
<keyword evidence="1 2" id="KW-0103">Bromodomain</keyword>
<feature type="region of interest" description="Disordered" evidence="3">
    <location>
        <begin position="422"/>
        <end position="455"/>
    </location>
</feature>
<dbReference type="Gene3D" id="1.20.920.10">
    <property type="entry name" value="Bromodomain-like"/>
    <property type="match status" value="1"/>
</dbReference>
<evidence type="ECO:0000256" key="3">
    <source>
        <dbReference type="SAM" id="MobiDB-lite"/>
    </source>
</evidence>
<dbReference type="SMART" id="SM00297">
    <property type="entry name" value="BROMO"/>
    <property type="match status" value="1"/>
</dbReference>
<accession>A0A7S3LXS9</accession>
<name>A0A7S3LXS9_9EUKA</name>
<evidence type="ECO:0000256" key="1">
    <source>
        <dbReference type="ARBA" id="ARBA00023117"/>
    </source>
</evidence>
<evidence type="ECO:0000259" key="4">
    <source>
        <dbReference type="PROSITE" id="PS50014"/>
    </source>
</evidence>
<proteinExistence type="predicted"/>
<protein>
    <recommendedName>
        <fullName evidence="4">Bromo domain-containing protein</fullName>
    </recommendedName>
</protein>
<dbReference type="InterPro" id="IPR001487">
    <property type="entry name" value="Bromodomain"/>
</dbReference>
<dbReference type="PRINTS" id="PR00503">
    <property type="entry name" value="BROMODOMAIN"/>
</dbReference>